<dbReference type="InterPro" id="IPR037363">
    <property type="entry name" value="Sec13/Seh1_fam"/>
</dbReference>
<dbReference type="Proteomes" id="UP001345219">
    <property type="component" value="Chromosome 14"/>
</dbReference>
<proteinExistence type="predicted"/>
<organism evidence="4 5">
    <name type="scientific">Trapa incisa</name>
    <dbReference type="NCBI Taxonomy" id="236973"/>
    <lineage>
        <taxon>Eukaryota</taxon>
        <taxon>Viridiplantae</taxon>
        <taxon>Streptophyta</taxon>
        <taxon>Embryophyta</taxon>
        <taxon>Tracheophyta</taxon>
        <taxon>Spermatophyta</taxon>
        <taxon>Magnoliopsida</taxon>
        <taxon>eudicotyledons</taxon>
        <taxon>Gunneridae</taxon>
        <taxon>Pentapetalae</taxon>
        <taxon>rosids</taxon>
        <taxon>malvids</taxon>
        <taxon>Myrtales</taxon>
        <taxon>Lythraceae</taxon>
        <taxon>Trapa</taxon>
    </lineage>
</organism>
<dbReference type="SUPFAM" id="SSF50978">
    <property type="entry name" value="WD40 repeat-like"/>
    <property type="match status" value="1"/>
</dbReference>
<keyword evidence="5" id="KW-1185">Reference proteome</keyword>
<dbReference type="AlphaFoldDB" id="A0AAN7QWT5"/>
<protein>
    <submittedName>
        <fullName evidence="4">Uncharacterized protein</fullName>
    </submittedName>
</protein>
<name>A0AAN7QWT5_9MYRT</name>
<dbReference type="GO" id="GO:0006606">
    <property type="term" value="P:protein import into nucleus"/>
    <property type="evidence" value="ECO:0007669"/>
    <property type="project" value="TreeGrafter"/>
</dbReference>
<dbReference type="GO" id="GO:0005198">
    <property type="term" value="F:structural molecule activity"/>
    <property type="evidence" value="ECO:0007669"/>
    <property type="project" value="InterPro"/>
</dbReference>
<evidence type="ECO:0000256" key="1">
    <source>
        <dbReference type="ARBA" id="ARBA00022448"/>
    </source>
</evidence>
<accession>A0AAN7QWT5</accession>
<dbReference type="InterPro" id="IPR015943">
    <property type="entry name" value="WD40/YVTN_repeat-like_dom_sf"/>
</dbReference>
<evidence type="ECO:0000313" key="4">
    <source>
        <dbReference type="EMBL" id="KAK4778038.1"/>
    </source>
</evidence>
<dbReference type="GO" id="GO:0090114">
    <property type="term" value="P:COPII-coated vesicle budding"/>
    <property type="evidence" value="ECO:0007669"/>
    <property type="project" value="TreeGrafter"/>
</dbReference>
<sequence>MMAGSLSGRRKEVNQNEWSQYYVFEEHKSSVNSVSWAPHELGLCLACGSSDGHPYAVPSISWAPQTLRGALVWKISNGIWEMDCFPAPARDVARAPNTGLPKSGISGASHDGKVIIWIVTKEGYWKGIAVRSPVWRIPFSWSFSANVRAMAGITSFMNLWDEAVNWECRQDPTATFIYWHKM</sequence>
<keyword evidence="2" id="KW-0853">WD repeat</keyword>
<evidence type="ECO:0000256" key="2">
    <source>
        <dbReference type="ARBA" id="ARBA00022574"/>
    </source>
</evidence>
<gene>
    <name evidence="4" type="ORF">SAY87_018225</name>
</gene>
<dbReference type="GO" id="GO:0030127">
    <property type="term" value="C:COPII vesicle coat"/>
    <property type="evidence" value="ECO:0007669"/>
    <property type="project" value="TreeGrafter"/>
</dbReference>
<dbReference type="EMBL" id="JAXIOK010000002">
    <property type="protein sequence ID" value="KAK4778038.1"/>
    <property type="molecule type" value="Genomic_DNA"/>
</dbReference>
<evidence type="ECO:0000256" key="3">
    <source>
        <dbReference type="ARBA" id="ARBA00022737"/>
    </source>
</evidence>
<comment type="caution">
    <text evidence="4">The sequence shown here is derived from an EMBL/GenBank/DDBJ whole genome shotgun (WGS) entry which is preliminary data.</text>
</comment>
<keyword evidence="1" id="KW-0813">Transport</keyword>
<keyword evidence="3" id="KW-0677">Repeat</keyword>
<dbReference type="Gene3D" id="2.130.10.10">
    <property type="entry name" value="YVTN repeat-like/Quinoprotein amine dehydrogenase"/>
    <property type="match status" value="2"/>
</dbReference>
<dbReference type="PANTHER" id="PTHR11024:SF20">
    <property type="entry name" value="PROTEIN TRANSPORT PROTEIN SEC13 HOMOLOG B"/>
    <property type="match status" value="1"/>
</dbReference>
<dbReference type="GO" id="GO:0031080">
    <property type="term" value="C:nuclear pore outer ring"/>
    <property type="evidence" value="ECO:0007669"/>
    <property type="project" value="TreeGrafter"/>
</dbReference>
<reference evidence="4 5" key="1">
    <citation type="journal article" date="2023" name="Hortic Res">
        <title>Pangenome of water caltrop reveals structural variations and asymmetric subgenome divergence after allopolyploidization.</title>
        <authorList>
            <person name="Zhang X."/>
            <person name="Chen Y."/>
            <person name="Wang L."/>
            <person name="Yuan Y."/>
            <person name="Fang M."/>
            <person name="Shi L."/>
            <person name="Lu R."/>
            <person name="Comes H.P."/>
            <person name="Ma Y."/>
            <person name="Chen Y."/>
            <person name="Huang G."/>
            <person name="Zhou Y."/>
            <person name="Zheng Z."/>
            <person name="Qiu Y."/>
        </authorList>
    </citation>
    <scope>NUCLEOTIDE SEQUENCE [LARGE SCALE GENOMIC DNA]</scope>
    <source>
        <tissue evidence="4">Roots</tissue>
    </source>
</reference>
<dbReference type="InterPro" id="IPR036322">
    <property type="entry name" value="WD40_repeat_dom_sf"/>
</dbReference>
<dbReference type="PANTHER" id="PTHR11024">
    <property type="entry name" value="NUCLEAR PORE COMPLEX PROTEIN SEC13 / SEH1 FAMILY MEMBER"/>
    <property type="match status" value="1"/>
</dbReference>
<evidence type="ECO:0000313" key="5">
    <source>
        <dbReference type="Proteomes" id="UP001345219"/>
    </source>
</evidence>